<dbReference type="InterPro" id="IPR013324">
    <property type="entry name" value="RNA_pol_sigma_r3/r4-like"/>
</dbReference>
<evidence type="ECO:0000313" key="1">
    <source>
        <dbReference type="EMBL" id="QGP91167.1"/>
    </source>
</evidence>
<name>A0A6I5ZNI6_9FIRM</name>
<dbReference type="InterPro" id="IPR036388">
    <property type="entry name" value="WH-like_DNA-bd_sf"/>
</dbReference>
<dbReference type="Proteomes" id="UP000425916">
    <property type="component" value="Chromosome"/>
</dbReference>
<protein>
    <submittedName>
        <fullName evidence="1">Uncharacterized protein</fullName>
    </submittedName>
</protein>
<dbReference type="OrthoDB" id="9856468at2"/>
<dbReference type="SUPFAM" id="SSF88659">
    <property type="entry name" value="Sigma3 and sigma4 domains of RNA polymerase sigma factors"/>
    <property type="match status" value="1"/>
</dbReference>
<organism evidence="1 2">
    <name type="scientific">Neomoorella glycerini</name>
    <dbReference type="NCBI Taxonomy" id="55779"/>
    <lineage>
        <taxon>Bacteria</taxon>
        <taxon>Bacillati</taxon>
        <taxon>Bacillota</taxon>
        <taxon>Clostridia</taxon>
        <taxon>Neomoorellales</taxon>
        <taxon>Neomoorellaceae</taxon>
        <taxon>Neomoorella</taxon>
    </lineage>
</organism>
<dbReference type="Gene3D" id="1.10.10.10">
    <property type="entry name" value="Winged helix-like DNA-binding domain superfamily/Winged helix DNA-binding domain"/>
    <property type="match status" value="1"/>
</dbReference>
<dbReference type="RefSeq" id="WP_156271585.1">
    <property type="nucleotide sequence ID" value="NZ_CP046244.1"/>
</dbReference>
<accession>A0A6I5ZNI6</accession>
<dbReference type="AlphaFoldDB" id="A0A6I5ZNI6"/>
<proteinExistence type="predicted"/>
<gene>
    <name evidence="1" type="ORF">MGLY_04940</name>
</gene>
<dbReference type="EMBL" id="CP046244">
    <property type="protein sequence ID" value="QGP91167.1"/>
    <property type="molecule type" value="Genomic_DNA"/>
</dbReference>
<sequence>MDELKPPSIPFIEKEKIIELLKYFTKEEAAILSMRYGINQPAMPIYKIAEVTNMDLTKTKLMLRDIERRLLNKLRSSK</sequence>
<keyword evidence="2" id="KW-1185">Reference proteome</keyword>
<reference evidence="1 2" key="1">
    <citation type="submission" date="2019-11" db="EMBL/GenBank/DDBJ databases">
        <title>Genome sequence of Moorella glycerini DSM11254.</title>
        <authorList>
            <person name="Poehlein A."/>
            <person name="Boeer T."/>
            <person name="Daniel R."/>
        </authorList>
    </citation>
    <scope>NUCLEOTIDE SEQUENCE [LARGE SCALE GENOMIC DNA]</scope>
    <source>
        <strain evidence="1 2">DSM 11254</strain>
    </source>
</reference>
<evidence type="ECO:0000313" key="2">
    <source>
        <dbReference type="Proteomes" id="UP000425916"/>
    </source>
</evidence>